<feature type="compositionally biased region" description="Basic and acidic residues" evidence="1">
    <location>
        <begin position="14"/>
        <end position="48"/>
    </location>
</feature>
<dbReference type="Proteomes" id="UP000707071">
    <property type="component" value="Unassembled WGS sequence"/>
</dbReference>
<evidence type="ECO:0000313" key="3">
    <source>
        <dbReference type="Proteomes" id="UP000707071"/>
    </source>
</evidence>
<reference evidence="2 3" key="1">
    <citation type="journal article" date="2020" name="bioRxiv">
        <title>Whole genome comparisons of ergot fungi reveals the divergence and evolution of species within the genus Claviceps are the result of varying mechanisms driving genome evolution and host range expansion.</title>
        <authorList>
            <person name="Wyka S.A."/>
            <person name="Mondo S.J."/>
            <person name="Liu M."/>
            <person name="Dettman J."/>
            <person name="Nalam V."/>
            <person name="Broders K.D."/>
        </authorList>
    </citation>
    <scope>NUCLEOTIDE SEQUENCE [LARGE SCALE GENOMIC DNA]</scope>
    <source>
        <strain evidence="2 3">Clav52</strain>
    </source>
</reference>
<organism evidence="2 3">
    <name type="scientific">Claviceps aff. purpurea</name>
    <dbReference type="NCBI Taxonomy" id="1967640"/>
    <lineage>
        <taxon>Eukaryota</taxon>
        <taxon>Fungi</taxon>
        <taxon>Dikarya</taxon>
        <taxon>Ascomycota</taxon>
        <taxon>Pezizomycotina</taxon>
        <taxon>Sordariomycetes</taxon>
        <taxon>Hypocreomycetidae</taxon>
        <taxon>Hypocreales</taxon>
        <taxon>Clavicipitaceae</taxon>
        <taxon>Claviceps</taxon>
    </lineage>
</organism>
<dbReference type="EMBL" id="SRRH01000399">
    <property type="protein sequence ID" value="KAG6289581.1"/>
    <property type="molecule type" value="Genomic_DNA"/>
</dbReference>
<name>A0A9P7QED9_9HYPO</name>
<sequence length="56" mass="5978">MNVNTKADAGANTERCDRTGLSSKESHAKQKQLALEHKATKPLVDDSRGSAAPSRV</sequence>
<gene>
    <name evidence="2" type="ORF">E4U09_004847</name>
</gene>
<dbReference type="AlphaFoldDB" id="A0A9P7QED9"/>
<feature type="region of interest" description="Disordered" evidence="1">
    <location>
        <begin position="1"/>
        <end position="56"/>
    </location>
</feature>
<proteinExistence type="predicted"/>
<accession>A0A9P7QED9</accession>
<protein>
    <submittedName>
        <fullName evidence="2">Uncharacterized protein</fullName>
    </submittedName>
</protein>
<evidence type="ECO:0000256" key="1">
    <source>
        <dbReference type="SAM" id="MobiDB-lite"/>
    </source>
</evidence>
<evidence type="ECO:0000313" key="2">
    <source>
        <dbReference type="EMBL" id="KAG6289581.1"/>
    </source>
</evidence>
<keyword evidence="3" id="KW-1185">Reference proteome</keyword>
<comment type="caution">
    <text evidence="2">The sequence shown here is derived from an EMBL/GenBank/DDBJ whole genome shotgun (WGS) entry which is preliminary data.</text>
</comment>